<dbReference type="RefSeq" id="WP_036410171.1">
    <property type="nucleotide sequence ID" value="NZ_CP132554.1"/>
</dbReference>
<organism evidence="1 2">
    <name type="scientific">Morganella morganii</name>
    <name type="common">Proteus morganii</name>
    <dbReference type="NCBI Taxonomy" id="582"/>
    <lineage>
        <taxon>Bacteria</taxon>
        <taxon>Pseudomonadati</taxon>
        <taxon>Pseudomonadota</taxon>
        <taxon>Gammaproteobacteria</taxon>
        <taxon>Enterobacterales</taxon>
        <taxon>Morganellaceae</taxon>
        <taxon>Morganella</taxon>
    </lineage>
</organism>
<proteinExistence type="predicted"/>
<dbReference type="EMBL" id="JAPNMI010000004">
    <property type="protein sequence ID" value="MCY0790010.1"/>
    <property type="molecule type" value="Genomic_DNA"/>
</dbReference>
<dbReference type="Pfam" id="PF05930">
    <property type="entry name" value="Phage_AlpA"/>
    <property type="match status" value="1"/>
</dbReference>
<gene>
    <name evidence="1" type="ORF">N0392_09970</name>
</gene>
<dbReference type="InterPro" id="IPR010260">
    <property type="entry name" value="AlpA"/>
</dbReference>
<dbReference type="AlphaFoldDB" id="A0A9Q4CMP5"/>
<comment type="caution">
    <text evidence="1">The sequence shown here is derived from an EMBL/GenBank/DDBJ whole genome shotgun (WGS) entry which is preliminary data.</text>
</comment>
<evidence type="ECO:0000313" key="1">
    <source>
        <dbReference type="EMBL" id="MCY0790010.1"/>
    </source>
</evidence>
<dbReference type="PANTHER" id="PTHR36154:SF1">
    <property type="entry name" value="DNA-BINDING TRANSCRIPTIONAL ACTIVATOR ALPA"/>
    <property type="match status" value="1"/>
</dbReference>
<evidence type="ECO:0000313" key="2">
    <source>
        <dbReference type="Proteomes" id="UP001076655"/>
    </source>
</evidence>
<dbReference type="Proteomes" id="UP001076655">
    <property type="component" value="Unassembled WGS sequence"/>
</dbReference>
<sequence length="67" mass="8055">MMSDYTLLRVRDVMKKTGFKRSWVYVQMERGKFPRPVRIGGRSIAWVESEINEWIASHIKKREDARK</sequence>
<reference evidence="1" key="1">
    <citation type="submission" date="2022-08" db="EMBL/GenBank/DDBJ databases">
        <authorList>
            <person name="Dale J.L."/>
        </authorList>
    </citation>
    <scope>NUCLEOTIDE SEQUENCE</scope>
    <source>
        <strain evidence="1">2022EL-00758</strain>
    </source>
</reference>
<dbReference type="PANTHER" id="PTHR36154">
    <property type="entry name" value="DNA-BINDING TRANSCRIPTIONAL ACTIVATOR ALPA"/>
    <property type="match status" value="1"/>
</dbReference>
<dbReference type="InterPro" id="IPR052931">
    <property type="entry name" value="Prophage_regulatory_activator"/>
</dbReference>
<dbReference type="OrthoDB" id="7064958at2"/>
<name>A0A9Q4CMP5_MORMO</name>
<dbReference type="Gene3D" id="1.10.238.160">
    <property type="match status" value="1"/>
</dbReference>
<protein>
    <submittedName>
        <fullName evidence="1">AlpA family transcriptional regulator</fullName>
    </submittedName>
</protein>
<accession>A0A9Q4CMP5</accession>